<evidence type="ECO:0000256" key="1">
    <source>
        <dbReference type="SAM" id="Phobius"/>
    </source>
</evidence>
<dbReference type="EMBL" id="FNEJ01000013">
    <property type="protein sequence ID" value="SDI95273.1"/>
    <property type="molecule type" value="Genomic_DNA"/>
</dbReference>
<feature type="transmembrane region" description="Helical" evidence="1">
    <location>
        <begin position="22"/>
        <end position="39"/>
    </location>
</feature>
<keyword evidence="1" id="KW-1133">Transmembrane helix</keyword>
<dbReference type="STRING" id="555512.SAMN04487993_101382"/>
<proteinExistence type="predicted"/>
<dbReference type="RefSeq" id="WP_269062039.1">
    <property type="nucleotide sequence ID" value="NZ_FNEJ01000013.1"/>
</dbReference>
<sequence>MQTLKHGYQGLSLLFTINWDRLLFPLTILAALYLGAFLGSL</sequence>
<protein>
    <submittedName>
        <fullName evidence="2">Uncharacterized protein</fullName>
    </submittedName>
</protein>
<evidence type="ECO:0000313" key="3">
    <source>
        <dbReference type="Proteomes" id="UP000199093"/>
    </source>
</evidence>
<evidence type="ECO:0000313" key="2">
    <source>
        <dbReference type="EMBL" id="SDI95273.1"/>
    </source>
</evidence>
<dbReference type="Proteomes" id="UP000199093">
    <property type="component" value="Unassembled WGS sequence"/>
</dbReference>
<gene>
    <name evidence="2" type="ORF">SAMN04487993_101382</name>
</gene>
<keyword evidence="1" id="KW-0472">Membrane</keyword>
<keyword evidence="3" id="KW-1185">Reference proteome</keyword>
<reference evidence="2 3" key="1">
    <citation type="submission" date="2016-10" db="EMBL/GenBank/DDBJ databases">
        <authorList>
            <person name="de Groot N.N."/>
        </authorList>
    </citation>
    <scope>NUCLEOTIDE SEQUENCE [LARGE SCALE GENOMIC DNA]</scope>
    <source>
        <strain evidence="2 3">DSM 26424</strain>
    </source>
</reference>
<dbReference type="AlphaFoldDB" id="A0A1G8PS33"/>
<name>A0A1G8PS33_9RHOB</name>
<accession>A0A1G8PS33</accession>
<keyword evidence="1" id="KW-0812">Transmembrane</keyword>
<organism evidence="2 3">
    <name type="scientific">Salipiger marinus</name>
    <dbReference type="NCBI Taxonomy" id="555512"/>
    <lineage>
        <taxon>Bacteria</taxon>
        <taxon>Pseudomonadati</taxon>
        <taxon>Pseudomonadota</taxon>
        <taxon>Alphaproteobacteria</taxon>
        <taxon>Rhodobacterales</taxon>
        <taxon>Roseobacteraceae</taxon>
        <taxon>Salipiger</taxon>
    </lineage>
</organism>